<dbReference type="AlphaFoldDB" id="A0A8J4VFU5"/>
<dbReference type="EMBL" id="JRKL02007879">
    <property type="protein sequence ID" value="KAF3947366.1"/>
    <property type="molecule type" value="Genomic_DNA"/>
</dbReference>
<dbReference type="Proteomes" id="UP000737018">
    <property type="component" value="Unassembled WGS sequence"/>
</dbReference>
<organism evidence="1 2">
    <name type="scientific">Castanea mollissima</name>
    <name type="common">Chinese chestnut</name>
    <dbReference type="NCBI Taxonomy" id="60419"/>
    <lineage>
        <taxon>Eukaryota</taxon>
        <taxon>Viridiplantae</taxon>
        <taxon>Streptophyta</taxon>
        <taxon>Embryophyta</taxon>
        <taxon>Tracheophyta</taxon>
        <taxon>Spermatophyta</taxon>
        <taxon>Magnoliopsida</taxon>
        <taxon>eudicotyledons</taxon>
        <taxon>Gunneridae</taxon>
        <taxon>Pentapetalae</taxon>
        <taxon>rosids</taxon>
        <taxon>fabids</taxon>
        <taxon>Fagales</taxon>
        <taxon>Fagaceae</taxon>
        <taxon>Castanea</taxon>
    </lineage>
</organism>
<comment type="caution">
    <text evidence="1">The sequence shown here is derived from an EMBL/GenBank/DDBJ whole genome shotgun (WGS) entry which is preliminary data.</text>
</comment>
<name>A0A8J4VFU5_9ROSI</name>
<sequence length="98" mass="10818">MWFKSNHHQSVGNSISFSVRVLFNGEEDEVEGLDFECGVAAGEMCENLWFICVSRGLYYKSDPSGENHIEVNAFVVVLMGLPDVPESDAGGKEETIDT</sequence>
<accession>A0A8J4VFU5</accession>
<reference evidence="1" key="1">
    <citation type="submission" date="2020-03" db="EMBL/GenBank/DDBJ databases">
        <title>Castanea mollissima Vanexum genome sequencing.</title>
        <authorList>
            <person name="Staton M."/>
        </authorList>
    </citation>
    <scope>NUCLEOTIDE SEQUENCE</scope>
    <source>
        <tissue evidence="1">Leaf</tissue>
    </source>
</reference>
<keyword evidence="2" id="KW-1185">Reference proteome</keyword>
<proteinExistence type="predicted"/>
<evidence type="ECO:0000313" key="1">
    <source>
        <dbReference type="EMBL" id="KAF3947366.1"/>
    </source>
</evidence>
<evidence type="ECO:0000313" key="2">
    <source>
        <dbReference type="Proteomes" id="UP000737018"/>
    </source>
</evidence>
<protein>
    <submittedName>
        <fullName evidence="1">Uncharacterized protein</fullName>
    </submittedName>
</protein>
<gene>
    <name evidence="1" type="ORF">CMV_026491</name>
</gene>